<reference evidence="1 2" key="1">
    <citation type="journal article" date="2012" name="J. Bacteriol.">
        <title>Genome sequence of cold-adapted Pseudomonas mandelii strain JR-1.</title>
        <authorList>
            <person name="Jang S.H."/>
            <person name="Kim J."/>
            <person name="Kim J."/>
            <person name="Hong S."/>
            <person name="Lee C."/>
        </authorList>
    </citation>
    <scope>NUCLEOTIDE SEQUENCE [LARGE SCALE GENOMIC DNA]</scope>
    <source>
        <strain evidence="1 2">JR-1</strain>
    </source>
</reference>
<dbReference type="GO" id="GO:0003746">
    <property type="term" value="F:translation elongation factor activity"/>
    <property type="evidence" value="ECO:0007669"/>
    <property type="project" value="UniProtKB-KW"/>
</dbReference>
<organism evidence="1 2">
    <name type="scientific">Pseudomonas mandelii JR-1</name>
    <dbReference type="NCBI Taxonomy" id="1147786"/>
    <lineage>
        <taxon>Bacteria</taxon>
        <taxon>Pseudomonadati</taxon>
        <taxon>Pseudomonadota</taxon>
        <taxon>Gammaproteobacteria</taxon>
        <taxon>Pseudomonadales</taxon>
        <taxon>Pseudomonadaceae</taxon>
        <taxon>Pseudomonas</taxon>
    </lineage>
</organism>
<dbReference type="AlphaFoldDB" id="A0A024EEY2"/>
<proteinExistence type="predicted"/>
<protein>
    <submittedName>
        <fullName evidence="1">Elongation factor Tu</fullName>
    </submittedName>
</protein>
<dbReference type="KEGG" id="pman:OU5_4082"/>
<dbReference type="Proteomes" id="UP000026913">
    <property type="component" value="Chromosome"/>
</dbReference>
<sequence>MTWTVNVCVVTHSRIVLNVSCVNGDTTCFFFWGAIDLVEVNLCRTENLGADTGQRSGQGSFAVVYVTNGAYVDVRLITFELFLSHRSNPQQKI</sequence>
<dbReference type="HOGENOM" id="CLU_186116_0_0_6"/>
<evidence type="ECO:0000313" key="1">
    <source>
        <dbReference type="EMBL" id="AHZ71161.1"/>
    </source>
</evidence>
<keyword evidence="1" id="KW-0251">Elongation factor</keyword>
<dbReference type="AntiFam" id="ANF00225">
    <property type="entry name" value="Shadow ORF (opposite tuf)"/>
</dbReference>
<dbReference type="EMBL" id="CP005960">
    <property type="protein sequence ID" value="AHZ71161.1"/>
    <property type="molecule type" value="Genomic_DNA"/>
</dbReference>
<name>A0A024EEY2_9PSED</name>
<keyword evidence="1" id="KW-0648">Protein biosynthesis</keyword>
<accession>A0A024EEY2</accession>
<evidence type="ECO:0000313" key="2">
    <source>
        <dbReference type="Proteomes" id="UP000026913"/>
    </source>
</evidence>
<gene>
    <name evidence="1" type="primary">tuf2</name>
    <name evidence="1" type="ORF">OU5_4082</name>
</gene>